<evidence type="ECO:0000256" key="4">
    <source>
        <dbReference type="ARBA" id="ARBA00023159"/>
    </source>
</evidence>
<evidence type="ECO:0000256" key="1">
    <source>
        <dbReference type="ARBA" id="ARBA00004123"/>
    </source>
</evidence>
<keyword evidence="6 8" id="KW-0539">Nucleus</keyword>
<evidence type="ECO:0000256" key="6">
    <source>
        <dbReference type="ARBA" id="ARBA00023242"/>
    </source>
</evidence>
<evidence type="ECO:0000256" key="5">
    <source>
        <dbReference type="ARBA" id="ARBA00023163"/>
    </source>
</evidence>
<dbReference type="PROSITE" id="PS51152">
    <property type="entry name" value="NFYA_HAP2_2"/>
    <property type="match status" value="1"/>
</dbReference>
<sequence>MPAKSNEDLHIEHGAETPLQPIYSQPWWRGVGNGTASSMVDHSSSMVMNGAMQAQTNARLDGQANFNKEFRTTVESQSDGNSGSENQHTKSVSSSVVPAMGQHMDPNSQMELVGHSIVMSSYPYADPQYGGMLTPYGPQTMLPPHFYGMHPGRMPLPPDMEEEPVYVNAKQYHGILRRRQSRAKAELEKKLIKARKIILFKRPPQANKAFRFMRVEKGTSTKRFGPDRHRFKHLAFLNLAKNVCVLKKIELHMHVTA</sequence>
<keyword evidence="2 8" id="KW-0805">Transcription regulation</keyword>
<comment type="similarity">
    <text evidence="8">Belongs to the NFYA/HAP2 subunit family.</text>
</comment>
<dbReference type="InterPro" id="IPR001289">
    <property type="entry name" value="NFYA"/>
</dbReference>
<comment type="subcellular location">
    <subcellularLocation>
        <location evidence="1 8">Nucleus</location>
    </subcellularLocation>
</comment>
<dbReference type="InterPro" id="IPR018362">
    <property type="entry name" value="CCAAT-binding_factor_CS"/>
</dbReference>
<dbReference type="STRING" id="3750.A0A498KDG0"/>
<keyword evidence="11" id="KW-1185">Reference proteome</keyword>
<dbReference type="GO" id="GO:0016602">
    <property type="term" value="C:CCAAT-binding factor complex"/>
    <property type="evidence" value="ECO:0007669"/>
    <property type="project" value="InterPro"/>
</dbReference>
<comment type="caution">
    <text evidence="10">The sequence shown here is derived from an EMBL/GenBank/DDBJ whole genome shotgun (WGS) entry which is preliminary data.</text>
</comment>
<keyword evidence="3 8" id="KW-0238">DNA-binding</keyword>
<comment type="subunit">
    <text evidence="7">Heterotrimeric transcription factor composed of three components, NF-YA, NF-YB and NF-YC. NF-YB and NF-YC must interact and dimerize for NF-YA association and DNA binding.</text>
</comment>
<name>A0A498KDG0_MALDO</name>
<evidence type="ECO:0000256" key="8">
    <source>
        <dbReference type="RuleBase" id="RU367155"/>
    </source>
</evidence>
<dbReference type="GO" id="GO:0003700">
    <property type="term" value="F:DNA-binding transcription factor activity"/>
    <property type="evidence" value="ECO:0007669"/>
    <property type="project" value="UniProtKB-UniRule"/>
</dbReference>
<dbReference type="GO" id="GO:0003677">
    <property type="term" value="F:DNA binding"/>
    <property type="evidence" value="ECO:0007669"/>
    <property type="project" value="UniProtKB-KW"/>
</dbReference>
<dbReference type="PANTHER" id="PTHR12632">
    <property type="entry name" value="TRANSCRIPTION FACTOR NF-Y ALPHA-RELATED"/>
    <property type="match status" value="1"/>
</dbReference>
<dbReference type="PROSITE" id="PS00686">
    <property type="entry name" value="NFYA_HAP2_1"/>
    <property type="match status" value="1"/>
</dbReference>
<evidence type="ECO:0000313" key="11">
    <source>
        <dbReference type="Proteomes" id="UP000290289"/>
    </source>
</evidence>
<organism evidence="10 11">
    <name type="scientific">Malus domestica</name>
    <name type="common">Apple</name>
    <name type="synonym">Pyrus malus</name>
    <dbReference type="NCBI Taxonomy" id="3750"/>
    <lineage>
        <taxon>Eukaryota</taxon>
        <taxon>Viridiplantae</taxon>
        <taxon>Streptophyta</taxon>
        <taxon>Embryophyta</taxon>
        <taxon>Tracheophyta</taxon>
        <taxon>Spermatophyta</taxon>
        <taxon>Magnoliopsida</taxon>
        <taxon>eudicotyledons</taxon>
        <taxon>Gunneridae</taxon>
        <taxon>Pentapetalae</taxon>
        <taxon>rosids</taxon>
        <taxon>fabids</taxon>
        <taxon>Rosales</taxon>
        <taxon>Rosaceae</taxon>
        <taxon>Amygdaloideae</taxon>
        <taxon>Maleae</taxon>
        <taxon>Malus</taxon>
    </lineage>
</organism>
<dbReference type="Pfam" id="PF02045">
    <property type="entry name" value="CBFB_NFYA"/>
    <property type="match status" value="1"/>
</dbReference>
<accession>A0A498KDG0</accession>
<evidence type="ECO:0000313" key="10">
    <source>
        <dbReference type="EMBL" id="RXI05406.1"/>
    </source>
</evidence>
<evidence type="ECO:0000256" key="2">
    <source>
        <dbReference type="ARBA" id="ARBA00023015"/>
    </source>
</evidence>
<proteinExistence type="inferred from homology"/>
<reference evidence="10 11" key="1">
    <citation type="submission" date="2018-10" db="EMBL/GenBank/DDBJ databases">
        <title>A high-quality apple genome assembly.</title>
        <authorList>
            <person name="Hu J."/>
        </authorList>
    </citation>
    <scope>NUCLEOTIDE SEQUENCE [LARGE SCALE GENOMIC DNA]</scope>
    <source>
        <strain evidence="11">cv. HFTH1</strain>
        <tissue evidence="10">Young leaf</tissue>
    </source>
</reference>
<dbReference type="SMART" id="SM00521">
    <property type="entry name" value="CBF"/>
    <property type="match status" value="1"/>
</dbReference>
<keyword evidence="5 8" id="KW-0804">Transcription</keyword>
<evidence type="ECO:0000256" key="9">
    <source>
        <dbReference type="SAM" id="MobiDB-lite"/>
    </source>
</evidence>
<gene>
    <name evidence="10" type="ORF">DVH24_006663</name>
</gene>
<protein>
    <recommendedName>
        <fullName evidence="8">Nuclear transcription factor Y subunit</fullName>
    </recommendedName>
</protein>
<dbReference type="AlphaFoldDB" id="A0A498KDG0"/>
<evidence type="ECO:0000256" key="7">
    <source>
        <dbReference type="ARBA" id="ARBA00025911"/>
    </source>
</evidence>
<evidence type="ECO:0000256" key="3">
    <source>
        <dbReference type="ARBA" id="ARBA00023125"/>
    </source>
</evidence>
<feature type="region of interest" description="Disordered" evidence="9">
    <location>
        <begin position="73"/>
        <end position="95"/>
    </location>
</feature>
<dbReference type="EMBL" id="RDQH01000328">
    <property type="protein sequence ID" value="RXI05406.1"/>
    <property type="molecule type" value="Genomic_DNA"/>
</dbReference>
<dbReference type="Gene3D" id="6.10.250.2430">
    <property type="match status" value="1"/>
</dbReference>
<keyword evidence="4" id="KW-0010">Activator</keyword>
<dbReference type="Proteomes" id="UP000290289">
    <property type="component" value="Chromosome 2"/>
</dbReference>
<comment type="function">
    <text evidence="8">Component of the sequence-specific heterotrimeric transcription factor (NF-Y) which specifically recognizes a 5'-CCAAT-3' box motif found in the promoters of its target genes.</text>
</comment>